<dbReference type="NCBIfam" id="TIGR00527">
    <property type="entry name" value="gcvH"/>
    <property type="match status" value="1"/>
</dbReference>
<dbReference type="InterPro" id="IPR002930">
    <property type="entry name" value="GCV_H"/>
</dbReference>
<dbReference type="InterPro" id="IPR033753">
    <property type="entry name" value="GCV_H/Fam206"/>
</dbReference>
<sequence>MNIPSDLKYLKSHEWIKVDGPDSSGNTVATVGITDFAQDQLGDVVYVELPEVGREVRAGEAVAVVESVKTASDIYAPASGIITEVNSELAGSPERVNENPYERGWLFRMTVSEVGQVLDASEYEAIAQ</sequence>
<evidence type="ECO:0000256" key="4">
    <source>
        <dbReference type="PIRSR" id="PIRSR617453-50"/>
    </source>
</evidence>
<dbReference type="eggNOG" id="COG0509">
    <property type="taxonomic scope" value="Bacteria"/>
</dbReference>
<dbReference type="Pfam" id="PF01597">
    <property type="entry name" value="GCV_H"/>
    <property type="match status" value="1"/>
</dbReference>
<feature type="domain" description="Lipoyl-binding" evidence="5">
    <location>
        <begin position="28"/>
        <end position="110"/>
    </location>
</feature>
<dbReference type="GO" id="GO:0005829">
    <property type="term" value="C:cytosol"/>
    <property type="evidence" value="ECO:0007669"/>
    <property type="project" value="TreeGrafter"/>
</dbReference>
<dbReference type="PANTHER" id="PTHR11715">
    <property type="entry name" value="GLYCINE CLEAVAGE SYSTEM H PROTEIN"/>
    <property type="match status" value="1"/>
</dbReference>
<dbReference type="SUPFAM" id="SSF51230">
    <property type="entry name" value="Single hybrid motif"/>
    <property type="match status" value="1"/>
</dbReference>
<dbReference type="PROSITE" id="PS50968">
    <property type="entry name" value="BIOTINYL_LIPOYL"/>
    <property type="match status" value="1"/>
</dbReference>
<dbReference type="STRING" id="937777.Deipe_2656"/>
<dbReference type="PANTHER" id="PTHR11715:SF3">
    <property type="entry name" value="GLYCINE CLEAVAGE SYSTEM H PROTEIN-RELATED"/>
    <property type="match status" value="1"/>
</dbReference>
<keyword evidence="2 3" id="KW-0450">Lipoyl</keyword>
<evidence type="ECO:0000259" key="5">
    <source>
        <dbReference type="PROSITE" id="PS50968"/>
    </source>
</evidence>
<accession>L0A2S0</accession>
<dbReference type="RefSeq" id="WP_015236423.1">
    <property type="nucleotide sequence ID" value="NC_019793.1"/>
</dbReference>
<dbReference type="Gene3D" id="2.40.50.100">
    <property type="match status" value="1"/>
</dbReference>
<dbReference type="NCBIfam" id="NF002270">
    <property type="entry name" value="PRK01202.1"/>
    <property type="match status" value="1"/>
</dbReference>
<dbReference type="InterPro" id="IPR003016">
    <property type="entry name" value="2-oxoA_DH_lipoyl-BS"/>
</dbReference>
<dbReference type="Proteomes" id="UP000010467">
    <property type="component" value="Chromosome"/>
</dbReference>
<evidence type="ECO:0000256" key="3">
    <source>
        <dbReference type="HAMAP-Rule" id="MF_00272"/>
    </source>
</evidence>
<dbReference type="KEGG" id="dpd:Deipe_2656"/>
<reference evidence="7" key="1">
    <citation type="submission" date="2012-03" db="EMBL/GenBank/DDBJ databases">
        <title>Complete sequence of chromosome of Deinococcus peraridilitoris DSM 19664.</title>
        <authorList>
            <person name="Lucas S."/>
            <person name="Copeland A."/>
            <person name="Lapidus A."/>
            <person name="Glavina del Rio T."/>
            <person name="Dalin E."/>
            <person name="Tice H."/>
            <person name="Bruce D."/>
            <person name="Goodwin L."/>
            <person name="Pitluck S."/>
            <person name="Peters L."/>
            <person name="Mikhailova N."/>
            <person name="Lu M."/>
            <person name="Kyrpides N."/>
            <person name="Mavromatis K."/>
            <person name="Ivanova N."/>
            <person name="Brettin T."/>
            <person name="Detter J.C."/>
            <person name="Han C."/>
            <person name="Larimer F."/>
            <person name="Land M."/>
            <person name="Hauser L."/>
            <person name="Markowitz V."/>
            <person name="Cheng J.-F."/>
            <person name="Hugenholtz P."/>
            <person name="Woyke T."/>
            <person name="Wu D."/>
            <person name="Pukall R."/>
            <person name="Steenblock K."/>
            <person name="Brambilla E."/>
            <person name="Klenk H.-P."/>
            <person name="Eisen J.A."/>
        </authorList>
    </citation>
    <scope>NUCLEOTIDE SEQUENCE [LARGE SCALE GENOMIC DNA]</scope>
    <source>
        <strain evidence="7">DSM 19664 / LMG 22246 / CIP 109416 / KR-200</strain>
    </source>
</reference>
<dbReference type="PATRIC" id="fig|937777.3.peg.2665"/>
<evidence type="ECO:0000256" key="2">
    <source>
        <dbReference type="ARBA" id="ARBA00022823"/>
    </source>
</evidence>
<dbReference type="GO" id="GO:0019464">
    <property type="term" value="P:glycine decarboxylation via glycine cleavage system"/>
    <property type="evidence" value="ECO:0007669"/>
    <property type="project" value="UniProtKB-UniRule"/>
</dbReference>
<comment type="subunit">
    <text evidence="3">The glycine cleavage system is composed of four proteins: P, T, L and H.</text>
</comment>
<dbReference type="HOGENOM" id="CLU_097408_2_2_0"/>
<proteinExistence type="inferred from homology"/>
<organism evidence="6 7">
    <name type="scientific">Deinococcus peraridilitoris (strain DSM 19664 / LMG 22246 / CIP 109416 / KR-200)</name>
    <dbReference type="NCBI Taxonomy" id="937777"/>
    <lineage>
        <taxon>Bacteria</taxon>
        <taxon>Thermotogati</taxon>
        <taxon>Deinococcota</taxon>
        <taxon>Deinococci</taxon>
        <taxon>Deinococcales</taxon>
        <taxon>Deinococcaceae</taxon>
        <taxon>Deinococcus</taxon>
    </lineage>
</organism>
<comment type="function">
    <text evidence="3">The glycine cleavage system catalyzes the degradation of glycine. The H protein shuttles the methylamine group of glycine from the P protein to the T protein.</text>
</comment>
<dbReference type="EMBL" id="CP003382">
    <property type="protein sequence ID" value="AFZ68121.1"/>
    <property type="molecule type" value="Genomic_DNA"/>
</dbReference>
<dbReference type="GO" id="GO:0005960">
    <property type="term" value="C:glycine cleavage complex"/>
    <property type="evidence" value="ECO:0007669"/>
    <property type="project" value="InterPro"/>
</dbReference>
<evidence type="ECO:0000256" key="1">
    <source>
        <dbReference type="ARBA" id="ARBA00009249"/>
    </source>
</evidence>
<comment type="similarity">
    <text evidence="1 3">Belongs to the GcvH family.</text>
</comment>
<dbReference type="InterPro" id="IPR000089">
    <property type="entry name" value="Biotin_lipoyl"/>
</dbReference>
<dbReference type="CDD" id="cd06848">
    <property type="entry name" value="GCS_H"/>
    <property type="match status" value="1"/>
</dbReference>
<evidence type="ECO:0000313" key="6">
    <source>
        <dbReference type="EMBL" id="AFZ68121.1"/>
    </source>
</evidence>
<evidence type="ECO:0000313" key="7">
    <source>
        <dbReference type="Proteomes" id="UP000010467"/>
    </source>
</evidence>
<dbReference type="GO" id="GO:0009249">
    <property type="term" value="P:protein lipoylation"/>
    <property type="evidence" value="ECO:0007669"/>
    <property type="project" value="TreeGrafter"/>
</dbReference>
<dbReference type="InterPro" id="IPR017453">
    <property type="entry name" value="GCV_H_sub"/>
</dbReference>
<dbReference type="AlphaFoldDB" id="L0A2S0"/>
<protein>
    <recommendedName>
        <fullName evidence="3">Glycine cleavage system H protein</fullName>
    </recommendedName>
</protein>
<feature type="modified residue" description="N6-lipoyllysine" evidence="3 4">
    <location>
        <position position="69"/>
    </location>
</feature>
<dbReference type="InterPro" id="IPR011053">
    <property type="entry name" value="Single_hybrid_motif"/>
</dbReference>
<gene>
    <name evidence="3" type="primary">gcvH</name>
    <name evidence="6" type="ordered locus">Deipe_2656</name>
</gene>
<name>L0A2S0_DEIPD</name>
<dbReference type="PROSITE" id="PS00189">
    <property type="entry name" value="LIPOYL"/>
    <property type="match status" value="1"/>
</dbReference>
<keyword evidence="7" id="KW-1185">Reference proteome</keyword>
<dbReference type="HAMAP" id="MF_00272">
    <property type="entry name" value="GcvH"/>
    <property type="match status" value="1"/>
</dbReference>
<comment type="cofactor">
    <cofactor evidence="3">
        <name>(R)-lipoate</name>
        <dbReference type="ChEBI" id="CHEBI:83088"/>
    </cofactor>
    <text evidence="3">Binds 1 lipoyl cofactor covalently.</text>
</comment>
<dbReference type="OrthoDB" id="9796712at2"/>